<protein>
    <submittedName>
        <fullName evidence="2">Transposon TX1 uncharacterized 82 kDa protein ORF 1</fullName>
    </submittedName>
</protein>
<dbReference type="AlphaFoldDB" id="A0A644EWS3"/>
<dbReference type="EMBL" id="REGW02002322">
    <property type="protein sequence ID" value="KAE8276950.1"/>
    <property type="molecule type" value="Genomic_DNA"/>
</dbReference>
<comment type="caution">
    <text evidence="2">The sequence shown here is derived from an EMBL/GenBank/DDBJ whole genome shotgun (WGS) entry which is preliminary data.</text>
</comment>
<organism evidence="2 3">
    <name type="scientific">Larimichthys crocea</name>
    <name type="common">Large yellow croaker</name>
    <name type="synonym">Pseudosciaena crocea</name>
    <dbReference type="NCBI Taxonomy" id="215358"/>
    <lineage>
        <taxon>Eukaryota</taxon>
        <taxon>Metazoa</taxon>
        <taxon>Chordata</taxon>
        <taxon>Craniata</taxon>
        <taxon>Vertebrata</taxon>
        <taxon>Euteleostomi</taxon>
        <taxon>Actinopterygii</taxon>
        <taxon>Neopterygii</taxon>
        <taxon>Teleostei</taxon>
        <taxon>Neoteleostei</taxon>
        <taxon>Acanthomorphata</taxon>
        <taxon>Eupercaria</taxon>
        <taxon>Sciaenidae</taxon>
        <taxon>Larimichthys</taxon>
    </lineage>
</organism>
<proteinExistence type="predicted"/>
<feature type="region of interest" description="Disordered" evidence="1">
    <location>
        <begin position="304"/>
        <end position="386"/>
    </location>
</feature>
<dbReference type="Proteomes" id="UP000424527">
    <property type="component" value="Unassembled WGS sequence"/>
</dbReference>
<feature type="region of interest" description="Disordered" evidence="1">
    <location>
        <begin position="237"/>
        <end position="261"/>
    </location>
</feature>
<name>A0A644EWS3_LARCR</name>
<accession>A0A644EWS3</accession>
<evidence type="ECO:0000313" key="3">
    <source>
        <dbReference type="Proteomes" id="UP000424527"/>
    </source>
</evidence>
<evidence type="ECO:0000313" key="2">
    <source>
        <dbReference type="EMBL" id="KAE8276950.1"/>
    </source>
</evidence>
<gene>
    <name evidence="2" type="ORF">D5F01_LYC25340</name>
</gene>
<reference evidence="2 3" key="1">
    <citation type="submission" date="2019-07" db="EMBL/GenBank/DDBJ databases">
        <title>Chromosome genome assembly for large yellow croaker.</title>
        <authorList>
            <person name="Xiao S."/>
        </authorList>
    </citation>
    <scope>NUCLEOTIDE SEQUENCE [LARGE SCALE GENOMIC DNA]</scope>
    <source>
        <strain evidence="2">JMULYC20181020</strain>
        <tissue evidence="2">Muscle</tissue>
    </source>
</reference>
<keyword evidence="3" id="KW-1185">Reference proteome</keyword>
<sequence>MRPGRLPTLPIARTGPVCVCADSALCLVSAAAAADFERLTRRHAVKLVPAVPCSVEEAGLAVGEVVGCESIRSASRMNGAIVLFLDATAKVSQVVERGVVIQDTFTPVLPLVNPAAKVIISNAPPFIKNESITRELSRYGQVVSHMQMVSLGCKSAKLKHVVSHRRQVYMVLKDPTTDLNLSGHLIRSCPGRGGTKQPAAATAASARGGAAADRSVEAALTGNHRGPLDQSLLRVASRRSRPSEAAAGGEPPQPARSGLLLEPPPALRAAAGAATHSVGSAGGTLVAAGPDPLRSQEDTCLEVRDPGETPLICDGTETGREDGGGVESVTNSQVTGVDEEMLSDDDLKVSQKRKGSGVGSSNTKVRRGVRLSQDADSDSVLSQESQSLYTPPEIKRFLERTKGHRLIVMEDHFPDLKMFMRSAKLLTRKSGTEIFCLTRRFIA</sequence>
<evidence type="ECO:0000256" key="1">
    <source>
        <dbReference type="SAM" id="MobiDB-lite"/>
    </source>
</evidence>